<evidence type="ECO:0000256" key="3">
    <source>
        <dbReference type="SAM" id="Phobius"/>
    </source>
</evidence>
<name>A0A327YHY4_9FLAO</name>
<evidence type="ECO:0000313" key="5">
    <source>
        <dbReference type="EMBL" id="RAK20630.1"/>
    </source>
</evidence>
<dbReference type="OrthoDB" id="9758182at2"/>
<keyword evidence="3" id="KW-1133">Transmembrane helix</keyword>
<dbReference type="SUPFAM" id="SSF51395">
    <property type="entry name" value="FMN-linked oxidoreductases"/>
    <property type="match status" value="1"/>
</dbReference>
<dbReference type="EMBL" id="QLMI01000007">
    <property type="protein sequence ID" value="RAK20630.1"/>
    <property type="molecule type" value="Genomic_DNA"/>
</dbReference>
<feature type="transmembrane region" description="Helical" evidence="3">
    <location>
        <begin position="12"/>
        <end position="33"/>
    </location>
</feature>
<evidence type="ECO:0000259" key="4">
    <source>
        <dbReference type="Pfam" id="PF01645"/>
    </source>
</evidence>
<dbReference type="PANTHER" id="PTHR43819:SF1">
    <property type="entry name" value="ARCHAEAL-TYPE GLUTAMATE SYNTHASE [NADPH]"/>
    <property type="match status" value="1"/>
</dbReference>
<dbReference type="Gene3D" id="3.20.20.70">
    <property type="entry name" value="Aldolase class I"/>
    <property type="match status" value="1"/>
</dbReference>
<comment type="similarity">
    <text evidence="1 2">Belongs to the glutamate synthase family.</text>
</comment>
<dbReference type="PIRSF" id="PIRSF500060">
    <property type="entry name" value="UCP500060"/>
    <property type="match status" value="1"/>
</dbReference>
<evidence type="ECO:0000256" key="2">
    <source>
        <dbReference type="PIRNR" id="PIRNR006429"/>
    </source>
</evidence>
<evidence type="ECO:0000313" key="6">
    <source>
        <dbReference type="Proteomes" id="UP000249620"/>
    </source>
</evidence>
<evidence type="ECO:0000256" key="1">
    <source>
        <dbReference type="ARBA" id="ARBA00009716"/>
    </source>
</evidence>
<dbReference type="GO" id="GO:0006537">
    <property type="term" value="P:glutamate biosynthetic process"/>
    <property type="evidence" value="ECO:0007669"/>
    <property type="project" value="InterPro"/>
</dbReference>
<keyword evidence="3" id="KW-0812">Transmembrane</keyword>
<dbReference type="Proteomes" id="UP000249620">
    <property type="component" value="Unassembled WGS sequence"/>
</dbReference>
<organism evidence="5 6">
    <name type="scientific">Flavobacterium aquaticum</name>
    <dbReference type="NCBI Taxonomy" id="1236486"/>
    <lineage>
        <taxon>Bacteria</taxon>
        <taxon>Pseudomonadati</taxon>
        <taxon>Bacteroidota</taxon>
        <taxon>Flavobacteriia</taxon>
        <taxon>Flavobacteriales</taxon>
        <taxon>Flavobacteriaceae</taxon>
        <taxon>Flavobacterium</taxon>
    </lineage>
</organism>
<dbReference type="InterPro" id="IPR024188">
    <property type="entry name" value="GltB"/>
</dbReference>
<gene>
    <name evidence="5" type="ORF">B0I03_10749</name>
</gene>
<dbReference type="AlphaFoldDB" id="A0A327YHY4"/>
<feature type="domain" description="Glutamate synthase" evidence="4">
    <location>
        <begin position="165"/>
        <end position="478"/>
    </location>
</feature>
<dbReference type="InterPro" id="IPR002932">
    <property type="entry name" value="Glu_synthdom"/>
</dbReference>
<dbReference type="Pfam" id="PF01645">
    <property type="entry name" value="Glu_synthase"/>
    <property type="match status" value="1"/>
</dbReference>
<dbReference type="InterPro" id="IPR027283">
    <property type="entry name" value="YerD"/>
</dbReference>
<dbReference type="CDD" id="cd02808">
    <property type="entry name" value="GltS_FMN"/>
    <property type="match status" value="1"/>
</dbReference>
<dbReference type="RefSeq" id="WP_111567498.1">
    <property type="nucleotide sequence ID" value="NZ_QLMI01000007.1"/>
</dbReference>
<reference evidence="5 6" key="1">
    <citation type="submission" date="2018-06" db="EMBL/GenBank/DDBJ databases">
        <title>Genomic Encyclopedia of Type Strains, Phase III (KMG-III): the genomes of soil and plant-associated and newly described type strains.</title>
        <authorList>
            <person name="Whitman W."/>
        </authorList>
    </citation>
    <scope>NUCLEOTIDE SEQUENCE [LARGE SCALE GENOMIC DNA]</scope>
    <source>
        <strain evidence="5 6">CGMCC 1.12398</strain>
    </source>
</reference>
<sequence length="521" mass="58472">MSQKKLLGKLYARHIIWLITLSFLMGTLFLVAYYKVHPIFLSAPLLMLILVTIDSFQSKHSVRRNYPLIGRLRYLFESVRPEFRQYFFEGELDGKPFNRRQRSIVYQRAKNEKQTISFGMQDDPNRIGYEWAAHSVYPKKADEKKFRTLIGGSNCLQPYNASIYNISAMSYGALSKTAITSLNEGAKLGNFAHNTGEGGISDYHLMGGDLIWQIGTGYFGCRDEKGNFSSELFAEKANYEQVKMIELKLSQGAKPGHGGLLPAEKNTPEIAKIRSIQPFTTVHSPSGHTAFSNATELLYFIGQLRELSNFKPVGFKICIGRKDEFIDIVKAMLHTKIYPDFITIDGAEGGTGAAPLEFIDYMGMALSDAIVFVNQTLKEYGLSDEIKILASGKIISAFDIAKTLALGADACYSARGMMFALGCIQALQCDSGKCPVGIATQDKSLYKGLDVTDKRVRVANFHKNTLKAFGEFIGACGFENPKEITPDFLYKRVEHNSNQNFTEIYYKDSIKYNREEFMNLN</sequence>
<dbReference type="PIRSF" id="PIRSF006429">
    <property type="entry name" value="GOGAT_lg_2"/>
    <property type="match status" value="1"/>
</dbReference>
<keyword evidence="3" id="KW-0472">Membrane</keyword>
<dbReference type="PANTHER" id="PTHR43819">
    <property type="entry name" value="ARCHAEAL-TYPE GLUTAMATE SYNTHASE [NADPH]"/>
    <property type="match status" value="1"/>
</dbReference>
<keyword evidence="6" id="KW-1185">Reference proteome</keyword>
<accession>A0A327YHY4</accession>
<comment type="caution">
    <text evidence="5">The sequence shown here is derived from an EMBL/GenBank/DDBJ whole genome shotgun (WGS) entry which is preliminary data.</text>
</comment>
<feature type="transmembrane region" description="Helical" evidence="3">
    <location>
        <begin position="39"/>
        <end position="56"/>
    </location>
</feature>
<proteinExistence type="inferred from homology"/>
<protein>
    <submittedName>
        <fullName evidence="5">Glutamate synthase domain-containing protein 2</fullName>
    </submittedName>
</protein>
<dbReference type="GO" id="GO:0015930">
    <property type="term" value="F:glutamate synthase activity"/>
    <property type="evidence" value="ECO:0007669"/>
    <property type="project" value="InterPro"/>
</dbReference>
<dbReference type="InterPro" id="IPR013785">
    <property type="entry name" value="Aldolase_TIM"/>
</dbReference>